<evidence type="ECO:0000313" key="3">
    <source>
        <dbReference type="Proteomes" id="UP000324222"/>
    </source>
</evidence>
<protein>
    <submittedName>
        <fullName evidence="2">Uncharacterized protein</fullName>
    </submittedName>
</protein>
<feature type="region of interest" description="Disordered" evidence="1">
    <location>
        <begin position="103"/>
        <end position="125"/>
    </location>
</feature>
<gene>
    <name evidence="2" type="ORF">E2C01_021535</name>
</gene>
<sequence length="193" mass="20922">MLCVGGLSLFGNAGGLCSSLLDNLRLLPPSPLWLQTRTAASELAITPTLYKGISLCTNILTSTEHYTITRHKRALQLNLTQPSPAQLRLFPFSQVSHVSPVPGPASHDRLMRSLSASPSSHSRQKTSDHLNFWCCCRCSTKTLTSYCVLSTCHPAILPSQHTSSLITTTTTTSTTTTPAPITAIHPYLTSYEP</sequence>
<dbReference type="EMBL" id="VSRR010001895">
    <property type="protein sequence ID" value="MPC28334.1"/>
    <property type="molecule type" value="Genomic_DNA"/>
</dbReference>
<reference evidence="2 3" key="1">
    <citation type="submission" date="2019-05" db="EMBL/GenBank/DDBJ databases">
        <title>Another draft genome of Portunus trituberculatus and its Hox gene families provides insights of decapod evolution.</title>
        <authorList>
            <person name="Jeong J.-H."/>
            <person name="Song I."/>
            <person name="Kim S."/>
            <person name="Choi T."/>
            <person name="Kim D."/>
            <person name="Ryu S."/>
            <person name="Kim W."/>
        </authorList>
    </citation>
    <scope>NUCLEOTIDE SEQUENCE [LARGE SCALE GENOMIC DNA]</scope>
    <source>
        <tissue evidence="2">Muscle</tissue>
    </source>
</reference>
<name>A0A5B7E6C6_PORTR</name>
<comment type="caution">
    <text evidence="2">The sequence shown here is derived from an EMBL/GenBank/DDBJ whole genome shotgun (WGS) entry which is preliminary data.</text>
</comment>
<keyword evidence="3" id="KW-1185">Reference proteome</keyword>
<dbReference type="Proteomes" id="UP000324222">
    <property type="component" value="Unassembled WGS sequence"/>
</dbReference>
<proteinExistence type="predicted"/>
<organism evidence="2 3">
    <name type="scientific">Portunus trituberculatus</name>
    <name type="common">Swimming crab</name>
    <name type="synonym">Neptunus trituberculatus</name>
    <dbReference type="NCBI Taxonomy" id="210409"/>
    <lineage>
        <taxon>Eukaryota</taxon>
        <taxon>Metazoa</taxon>
        <taxon>Ecdysozoa</taxon>
        <taxon>Arthropoda</taxon>
        <taxon>Crustacea</taxon>
        <taxon>Multicrustacea</taxon>
        <taxon>Malacostraca</taxon>
        <taxon>Eumalacostraca</taxon>
        <taxon>Eucarida</taxon>
        <taxon>Decapoda</taxon>
        <taxon>Pleocyemata</taxon>
        <taxon>Brachyura</taxon>
        <taxon>Eubrachyura</taxon>
        <taxon>Portunoidea</taxon>
        <taxon>Portunidae</taxon>
        <taxon>Portuninae</taxon>
        <taxon>Portunus</taxon>
    </lineage>
</organism>
<evidence type="ECO:0000313" key="2">
    <source>
        <dbReference type="EMBL" id="MPC28334.1"/>
    </source>
</evidence>
<dbReference type="AlphaFoldDB" id="A0A5B7E6C6"/>
<evidence type="ECO:0000256" key="1">
    <source>
        <dbReference type="SAM" id="MobiDB-lite"/>
    </source>
</evidence>
<accession>A0A5B7E6C6</accession>